<dbReference type="PANTHER" id="PTHR33787:SF4">
    <property type="entry name" value="YCF20-LIKE PROTEIN"/>
    <property type="match status" value="1"/>
</dbReference>
<accession>A0A1C9CBM8</accession>
<evidence type="ECO:0000256" key="1">
    <source>
        <dbReference type="ARBA" id="ARBA00009846"/>
    </source>
</evidence>
<organism evidence="4">
    <name type="scientific">Apophlaea sinclairii</name>
    <dbReference type="NCBI Taxonomy" id="212746"/>
    <lineage>
        <taxon>Eukaryota</taxon>
        <taxon>Rhodophyta</taxon>
        <taxon>Florideophyceae</taxon>
        <taxon>Hildenbrandiophycidae</taxon>
        <taxon>Hildenbrandiales</taxon>
        <taxon>Hildenbrandiaceae</taxon>
        <taxon>Apophlaea</taxon>
    </lineage>
</organism>
<feature type="transmembrane region" description="Helical" evidence="3">
    <location>
        <begin position="23"/>
        <end position="44"/>
    </location>
</feature>
<evidence type="ECO:0000256" key="3">
    <source>
        <dbReference type="SAM" id="Phobius"/>
    </source>
</evidence>
<keyword evidence="4" id="KW-0934">Plastid</keyword>
<dbReference type="EMBL" id="KX284716">
    <property type="protein sequence ID" value="AOM65754.1"/>
    <property type="molecule type" value="Genomic_DNA"/>
</dbReference>
<evidence type="ECO:0000313" key="4">
    <source>
        <dbReference type="EMBL" id="AOM65754.1"/>
    </source>
</evidence>
<keyword evidence="3" id="KW-0472">Membrane</keyword>
<comment type="similarity">
    <text evidence="1">Belongs to the ycf20 family.</text>
</comment>
<reference evidence="4" key="1">
    <citation type="journal article" date="2016" name="BMC Biol.">
        <title>Parallel evolution of highly conserved plastid genome architecture in red seaweeds and seed plants.</title>
        <authorList>
            <person name="Lee J."/>
            <person name="Cho C.H."/>
            <person name="Park S.I."/>
            <person name="Choi J.W."/>
            <person name="Song H.S."/>
            <person name="West J.A."/>
            <person name="Bhattacharya D."/>
            <person name="Yoon H.S."/>
        </authorList>
    </citation>
    <scope>NUCLEOTIDE SEQUENCE</scope>
</reference>
<keyword evidence="3" id="KW-1133">Transmembrane helix</keyword>
<dbReference type="RefSeq" id="YP_009296614.1">
    <property type="nucleotide sequence ID" value="NC_031172.1"/>
</dbReference>
<protein>
    <recommendedName>
        <fullName evidence="2">Uncharacterized protein ycf20</fullName>
    </recommendedName>
</protein>
<gene>
    <name evidence="4" type="primary">ycf20</name>
    <name evidence="4" type="ORF">Apop_064</name>
</gene>
<dbReference type="InterPro" id="IPR007572">
    <property type="entry name" value="Uncharacterised_Ycf20"/>
</dbReference>
<dbReference type="GeneID" id="29072990"/>
<sequence>MVYYSGFLRQSCKITWRLLLRNSFFRTINLLFGFFLATVLSTLTGQTGDWIILGASIIVGFIEYSSGYFYSNYYNQLINSKYYYTFNDLRIGIMYGLFVDSFKLGS</sequence>
<proteinExistence type="inferred from homology"/>
<keyword evidence="3" id="KW-0812">Transmembrane</keyword>
<geneLocation type="plastid" evidence="4"/>
<dbReference type="AlphaFoldDB" id="A0A1C9CBM8"/>
<dbReference type="PANTHER" id="PTHR33787">
    <property type="match status" value="1"/>
</dbReference>
<name>A0A1C9CBM8_9FLOR</name>
<dbReference type="Pfam" id="PF04483">
    <property type="entry name" value="DUF565"/>
    <property type="match status" value="1"/>
</dbReference>
<evidence type="ECO:0000256" key="2">
    <source>
        <dbReference type="ARBA" id="ARBA00021534"/>
    </source>
</evidence>
<feature type="transmembrane region" description="Helical" evidence="3">
    <location>
        <begin position="50"/>
        <end position="70"/>
    </location>
</feature>